<evidence type="ECO:0000313" key="2">
    <source>
        <dbReference type="Proteomes" id="UP000632339"/>
    </source>
</evidence>
<dbReference type="EMBL" id="BMLI01000001">
    <property type="protein sequence ID" value="GGM97127.1"/>
    <property type="molecule type" value="Genomic_DNA"/>
</dbReference>
<accession>A0ABQ2I2P5</accession>
<organism evidence="1 2">
    <name type="scientific">Dyadobacter beijingensis</name>
    <dbReference type="NCBI Taxonomy" id="365489"/>
    <lineage>
        <taxon>Bacteria</taxon>
        <taxon>Pseudomonadati</taxon>
        <taxon>Bacteroidota</taxon>
        <taxon>Cytophagia</taxon>
        <taxon>Cytophagales</taxon>
        <taxon>Spirosomataceae</taxon>
        <taxon>Dyadobacter</taxon>
    </lineage>
</organism>
<comment type="caution">
    <text evidence="1">The sequence shown here is derived from an EMBL/GenBank/DDBJ whole genome shotgun (WGS) entry which is preliminary data.</text>
</comment>
<gene>
    <name evidence="1" type="ORF">GCM10010967_33740</name>
</gene>
<dbReference type="Proteomes" id="UP000632339">
    <property type="component" value="Unassembled WGS sequence"/>
</dbReference>
<reference evidence="2" key="1">
    <citation type="journal article" date="2019" name="Int. J. Syst. Evol. Microbiol.">
        <title>The Global Catalogue of Microorganisms (GCM) 10K type strain sequencing project: providing services to taxonomists for standard genome sequencing and annotation.</title>
        <authorList>
            <consortium name="The Broad Institute Genomics Platform"/>
            <consortium name="The Broad Institute Genome Sequencing Center for Infectious Disease"/>
            <person name="Wu L."/>
            <person name="Ma J."/>
        </authorList>
    </citation>
    <scope>NUCLEOTIDE SEQUENCE [LARGE SCALE GENOMIC DNA]</scope>
    <source>
        <strain evidence="2">CGMCC 1.6375</strain>
    </source>
</reference>
<protein>
    <submittedName>
        <fullName evidence="1">Uncharacterized protein</fullName>
    </submittedName>
</protein>
<proteinExistence type="predicted"/>
<sequence>MIIVPPTSSVIPGARNFKVFAWLHPLMIFDRKILNQITFILNEPARERINAR</sequence>
<name>A0ABQ2I2P5_9BACT</name>
<keyword evidence="2" id="KW-1185">Reference proteome</keyword>
<evidence type="ECO:0000313" key="1">
    <source>
        <dbReference type="EMBL" id="GGM97127.1"/>
    </source>
</evidence>